<evidence type="ECO:0000313" key="2">
    <source>
        <dbReference type="EMBL" id="KAL1399055.1"/>
    </source>
</evidence>
<gene>
    <name evidence="2" type="ORF">pipiens_008510</name>
</gene>
<feature type="region of interest" description="Disordered" evidence="1">
    <location>
        <begin position="1"/>
        <end position="28"/>
    </location>
</feature>
<accession>A0ABD1DH94</accession>
<reference evidence="2 3" key="1">
    <citation type="submission" date="2024-05" db="EMBL/GenBank/DDBJ databases">
        <title>Culex pipiens pipiens assembly and annotation.</title>
        <authorList>
            <person name="Alout H."/>
            <person name="Durand T."/>
        </authorList>
    </citation>
    <scope>NUCLEOTIDE SEQUENCE [LARGE SCALE GENOMIC DNA]</scope>
    <source>
        <strain evidence="2">HA-2024</strain>
        <tissue evidence="2">Whole body</tissue>
    </source>
</reference>
<organism evidence="2 3">
    <name type="scientific">Culex pipiens pipiens</name>
    <name type="common">Northern house mosquito</name>
    <dbReference type="NCBI Taxonomy" id="38569"/>
    <lineage>
        <taxon>Eukaryota</taxon>
        <taxon>Metazoa</taxon>
        <taxon>Ecdysozoa</taxon>
        <taxon>Arthropoda</taxon>
        <taxon>Hexapoda</taxon>
        <taxon>Insecta</taxon>
        <taxon>Pterygota</taxon>
        <taxon>Neoptera</taxon>
        <taxon>Endopterygota</taxon>
        <taxon>Diptera</taxon>
        <taxon>Nematocera</taxon>
        <taxon>Culicoidea</taxon>
        <taxon>Culicidae</taxon>
        <taxon>Culicinae</taxon>
        <taxon>Culicini</taxon>
        <taxon>Culex</taxon>
        <taxon>Culex</taxon>
    </lineage>
</organism>
<feature type="compositionally biased region" description="Polar residues" evidence="1">
    <location>
        <begin position="87"/>
        <end position="96"/>
    </location>
</feature>
<dbReference type="Proteomes" id="UP001562425">
    <property type="component" value="Unassembled WGS sequence"/>
</dbReference>
<feature type="region of interest" description="Disordered" evidence="1">
    <location>
        <begin position="77"/>
        <end position="104"/>
    </location>
</feature>
<name>A0ABD1DH94_CULPP</name>
<protein>
    <submittedName>
        <fullName evidence="2">Uncharacterized protein</fullName>
    </submittedName>
</protein>
<proteinExistence type="predicted"/>
<evidence type="ECO:0000313" key="3">
    <source>
        <dbReference type="Proteomes" id="UP001562425"/>
    </source>
</evidence>
<evidence type="ECO:0000256" key="1">
    <source>
        <dbReference type="SAM" id="MobiDB-lite"/>
    </source>
</evidence>
<comment type="caution">
    <text evidence="2">The sequence shown here is derived from an EMBL/GenBank/DDBJ whole genome shotgun (WGS) entry which is preliminary data.</text>
</comment>
<sequence length="239" mass="26783">MQSALQPRNNDSEREVAMKRNRTFSTPKPVTVIHTSAAEHRFDSEVGLEKETHRFHSPAGEGHPHLGRRPIDSRDLVRSSRDKAGCSNLQRSSNLNIPWPRSATGGRLAVNRNRNRIAVLPSNLGRSSRINVVCPSWLRYLGQETIDRWEDWPQGETTPGSFAIMRISATEEIPSVLLLREVMVVVVAVEVVKDGGARSPLVKTIDDSHLTTPRRDRGEVHARWNLETAGGWFDCSRLG</sequence>
<keyword evidence="3" id="KW-1185">Reference proteome</keyword>
<dbReference type="AlphaFoldDB" id="A0ABD1DH94"/>
<dbReference type="EMBL" id="JBEHCU010005669">
    <property type="protein sequence ID" value="KAL1399055.1"/>
    <property type="molecule type" value="Genomic_DNA"/>
</dbReference>